<dbReference type="GO" id="GO:0046488">
    <property type="term" value="P:phosphatidylinositol metabolic process"/>
    <property type="evidence" value="ECO:0007669"/>
    <property type="project" value="TreeGrafter"/>
</dbReference>
<evidence type="ECO:0000256" key="1">
    <source>
        <dbReference type="ARBA" id="ARBA00012368"/>
    </source>
</evidence>
<feature type="region of interest" description="Disordered" evidence="8">
    <location>
        <begin position="754"/>
        <end position="787"/>
    </location>
</feature>
<evidence type="ECO:0000259" key="10">
    <source>
        <dbReference type="PROSITE" id="PS50008"/>
    </source>
</evidence>
<dbReference type="SUPFAM" id="SSF51695">
    <property type="entry name" value="PLC-like phosphodiesterases"/>
    <property type="match status" value="1"/>
</dbReference>
<dbReference type="GO" id="GO:0051209">
    <property type="term" value="P:release of sequestered calcium ion into cytosol"/>
    <property type="evidence" value="ECO:0007669"/>
    <property type="project" value="TreeGrafter"/>
</dbReference>
<dbReference type="OrthoDB" id="269822at2759"/>
<dbReference type="GeneID" id="106161296"/>
<feature type="compositionally biased region" description="Acidic residues" evidence="8">
    <location>
        <begin position="85"/>
        <end position="97"/>
    </location>
</feature>
<feature type="compositionally biased region" description="Polar residues" evidence="8">
    <location>
        <begin position="760"/>
        <end position="773"/>
    </location>
</feature>
<evidence type="ECO:0000256" key="4">
    <source>
        <dbReference type="ARBA" id="ARBA00023098"/>
    </source>
</evidence>
<dbReference type="PANTHER" id="PTHR10336:SF36">
    <property type="entry name" value="1-PHOSPHATIDYLINOSITOL 4,5-BISPHOSPHATE PHOSPHODIESTERASE BETA-4"/>
    <property type="match status" value="1"/>
</dbReference>
<dbReference type="Gene3D" id="3.20.20.190">
    <property type="entry name" value="Phosphatidylinositol (PI) phosphodiesterase"/>
    <property type="match status" value="1"/>
</dbReference>
<feature type="compositionally biased region" description="Basic and acidic residues" evidence="8">
    <location>
        <begin position="521"/>
        <end position="535"/>
    </location>
</feature>
<dbReference type="GO" id="GO:0016042">
    <property type="term" value="P:lipid catabolic process"/>
    <property type="evidence" value="ECO:0007669"/>
    <property type="project" value="UniProtKB-KW"/>
</dbReference>
<evidence type="ECO:0000259" key="9">
    <source>
        <dbReference type="PROSITE" id="PS50004"/>
    </source>
</evidence>
<evidence type="ECO:0000313" key="12">
    <source>
        <dbReference type="RefSeq" id="XP_013393655.1"/>
    </source>
</evidence>
<dbReference type="SUPFAM" id="SSF49562">
    <property type="entry name" value="C2 domain (Calcium/lipid-binding domain, CaLB)"/>
    <property type="match status" value="1"/>
</dbReference>
<keyword evidence="11" id="KW-1185">Reference proteome</keyword>
<dbReference type="RefSeq" id="XP_013393655.1">
    <property type="nucleotide sequence ID" value="XM_013538201.1"/>
</dbReference>
<accession>A0A1S3I5V3</accession>
<proteinExistence type="predicted"/>
<dbReference type="STRING" id="7574.A0A1S3I5V3"/>
<feature type="compositionally biased region" description="Basic and acidic residues" evidence="8">
    <location>
        <begin position="115"/>
        <end position="124"/>
    </location>
</feature>
<feature type="compositionally biased region" description="Basic and acidic residues" evidence="8">
    <location>
        <begin position="774"/>
        <end position="787"/>
    </location>
</feature>
<keyword evidence="4 6" id="KW-0443">Lipid metabolism</keyword>
<dbReference type="AlphaFoldDB" id="A0A1S3I5V3"/>
<dbReference type="KEGG" id="lak:106161296"/>
<dbReference type="InterPro" id="IPR042531">
    <property type="entry name" value="PLC-beta_C_sf"/>
</dbReference>
<dbReference type="FunCoup" id="A0A1S3I5V3">
    <property type="interactions" value="330"/>
</dbReference>
<dbReference type="InterPro" id="IPR001192">
    <property type="entry name" value="PI-PLC_fam"/>
</dbReference>
<evidence type="ECO:0000256" key="6">
    <source>
        <dbReference type="RuleBase" id="RU361133"/>
    </source>
</evidence>
<feature type="region of interest" description="Disordered" evidence="8">
    <location>
        <begin position="85"/>
        <end position="145"/>
    </location>
</feature>
<dbReference type="Proteomes" id="UP000085678">
    <property type="component" value="Unplaced"/>
</dbReference>
<dbReference type="SUPFAM" id="SSF69989">
    <property type="entry name" value="C-terminal domain of PLC-beta"/>
    <property type="match status" value="1"/>
</dbReference>
<keyword evidence="2 6" id="KW-0378">Hydrolase</keyword>
<sequence length="857" mass="98267">MRRVVILLTIFQLEPGVPLPSPSQLKFKILIKNKRLKLEVEKKHLELFYRGKESAIIEENDPSEDADSLADPLVDGVMLPLALENEDNDDSYSEAEDDPARPPKKKDGRGGVYDNDAHPEDKIRKNSGSLSNGDTAPDPVEIEKKTNMKIIGKKESDPFMLVQENNNQHADSRRARPSTKSRSKQRRKSEDSMNRVSNSPELPDVEDENGSLTADEEAALMMSYTYTGATTNIHPLLSSFVNYAQPVKFQGFDVAEEKNIHFHMSSFNENTALGLLRNSCYELCDYNKRQMSRIYPRGGRVDSSNYMPQIFWNAGCQMVALNFQTPDLAIQLNQGKFEYNGNCGYLLKPDFMRRPDRTFDPFSESPVDGVIAAHCSVTVISGQFLSDRKIGTYVEVDMYGLPTDTIRKEYRTRVVPNNGLNPVYNEEPFVFRKVVLPELAILRIAVFEETGKLIGQRILPLDGLQAGYRHVSLRTEGNFPLSLPTVFCRFILKTYVPEGFGEFVDRLAAPMQFQSEEEKRAKQLQDMGIDEKDISDVPGPTSVAKTRAKEVEKASRPEETKRQNSAPPSSPIMPQPSLSFSASKKGLQEEKKNLGFEPITTDSLRQEKAYVKLLKKEQKELEMLKKKHQKDKSIMQKQHCTVVDKLIANQTKEKVAQERVLEKAIKKKGENECDDLKQMTEGRVQTLVSTHKAQVREVVMEQTREWSDMVLRHVQEEHELRKNHIVEQCDLLKRLMEEVQEGQMKELEARQERETKELKSNQAKQSMEGTQNLQKDKSIKNKAEKERRIREQNDINMKKFYDERKRLAMLHSRQVDQVKKIHAQQIEQLIKDNDKEKEMAEMVYEEAKMASRPETVC</sequence>
<dbReference type="Pfam" id="PF00168">
    <property type="entry name" value="C2"/>
    <property type="match status" value="1"/>
</dbReference>
<evidence type="ECO:0000256" key="5">
    <source>
        <dbReference type="ARBA" id="ARBA00023224"/>
    </source>
</evidence>
<evidence type="ECO:0000256" key="3">
    <source>
        <dbReference type="ARBA" id="ARBA00022963"/>
    </source>
</evidence>
<evidence type="ECO:0000313" key="11">
    <source>
        <dbReference type="Proteomes" id="UP000085678"/>
    </source>
</evidence>
<dbReference type="PRINTS" id="PR00390">
    <property type="entry name" value="PHPHLIPASEC"/>
</dbReference>
<comment type="catalytic activity">
    <reaction evidence="6">
        <text>a 1,2-diacyl-sn-glycero-3-phospho-(1D-myo-inositol-4,5-bisphosphate) + H2O = 1D-myo-inositol 1,4,5-trisphosphate + a 1,2-diacyl-sn-glycerol + H(+)</text>
        <dbReference type="Rhea" id="RHEA:33179"/>
        <dbReference type="ChEBI" id="CHEBI:15377"/>
        <dbReference type="ChEBI" id="CHEBI:15378"/>
        <dbReference type="ChEBI" id="CHEBI:17815"/>
        <dbReference type="ChEBI" id="CHEBI:58456"/>
        <dbReference type="ChEBI" id="CHEBI:203600"/>
        <dbReference type="EC" id="3.1.4.11"/>
    </reaction>
</comment>
<dbReference type="InParanoid" id="A0A1S3I5V3"/>
<gene>
    <name evidence="12" type="primary">LOC106161296</name>
</gene>
<dbReference type="Gene3D" id="1.20.1230.10">
    <property type="entry name" value="Phospholipase C beta, distal C-terminal domain"/>
    <property type="match status" value="1"/>
</dbReference>
<dbReference type="CDD" id="cd00275">
    <property type="entry name" value="C2_PLC_like"/>
    <property type="match status" value="1"/>
</dbReference>
<dbReference type="SMART" id="SM00149">
    <property type="entry name" value="PLCYc"/>
    <property type="match status" value="1"/>
</dbReference>
<dbReference type="InterPro" id="IPR001711">
    <property type="entry name" value="PLipase_C_Pinositol-sp_Y"/>
</dbReference>
<name>A0A1S3I5V3_LINAN</name>
<feature type="compositionally biased region" description="Basic and acidic residues" evidence="8">
    <location>
        <begin position="547"/>
        <end position="562"/>
    </location>
</feature>
<dbReference type="FunFam" id="2.60.40.150:FF:000008">
    <property type="entry name" value="1-phosphatidylinositol 4,5-bisphosphate phosphodiesterase"/>
    <property type="match status" value="1"/>
</dbReference>
<dbReference type="EC" id="3.1.4.11" evidence="1 6"/>
<dbReference type="InterPro" id="IPR000008">
    <property type="entry name" value="C2_dom"/>
</dbReference>
<keyword evidence="7" id="KW-0175">Coiled coil</keyword>
<feature type="domain" description="PI-PLC Y-box" evidence="10">
    <location>
        <begin position="237"/>
        <end position="353"/>
    </location>
</feature>
<evidence type="ECO:0000256" key="7">
    <source>
        <dbReference type="SAM" id="Coils"/>
    </source>
</evidence>
<keyword evidence="5" id="KW-0807">Transducer</keyword>
<dbReference type="PROSITE" id="PS50008">
    <property type="entry name" value="PIPLC_Y_DOMAIN"/>
    <property type="match status" value="1"/>
</dbReference>
<dbReference type="Gene3D" id="2.60.40.150">
    <property type="entry name" value="C2 domain"/>
    <property type="match status" value="1"/>
</dbReference>
<reference evidence="12" key="1">
    <citation type="submission" date="2025-08" db="UniProtKB">
        <authorList>
            <consortium name="RefSeq"/>
        </authorList>
    </citation>
    <scope>IDENTIFICATION</scope>
    <source>
        <tissue evidence="12">Gonads</tissue>
    </source>
</reference>
<protein>
    <recommendedName>
        <fullName evidence="1 6">Phosphoinositide phospholipase C</fullName>
        <ecNumber evidence="1 6">3.1.4.11</ecNumber>
    </recommendedName>
</protein>
<feature type="coiled-coil region" evidence="7">
    <location>
        <begin position="607"/>
        <end position="667"/>
    </location>
</feature>
<feature type="compositionally biased region" description="Basic residues" evidence="8">
    <location>
        <begin position="175"/>
        <end position="187"/>
    </location>
</feature>
<feature type="region of interest" description="Disordered" evidence="8">
    <location>
        <begin position="165"/>
        <end position="211"/>
    </location>
</feature>
<organism evidence="11 12">
    <name type="scientific">Lingula anatina</name>
    <name type="common">Brachiopod</name>
    <name type="synonym">Lingula unguis</name>
    <dbReference type="NCBI Taxonomy" id="7574"/>
    <lineage>
        <taxon>Eukaryota</taxon>
        <taxon>Metazoa</taxon>
        <taxon>Spiralia</taxon>
        <taxon>Lophotrochozoa</taxon>
        <taxon>Brachiopoda</taxon>
        <taxon>Linguliformea</taxon>
        <taxon>Lingulata</taxon>
        <taxon>Lingulida</taxon>
        <taxon>Linguloidea</taxon>
        <taxon>Lingulidae</taxon>
        <taxon>Lingula</taxon>
    </lineage>
</organism>
<feature type="domain" description="C2" evidence="9">
    <location>
        <begin position="356"/>
        <end position="481"/>
    </location>
</feature>
<keyword evidence="3 6" id="KW-0442">Lipid degradation</keyword>
<dbReference type="SMART" id="SM00239">
    <property type="entry name" value="C2"/>
    <property type="match status" value="1"/>
</dbReference>
<dbReference type="PANTHER" id="PTHR10336">
    <property type="entry name" value="PHOSPHOINOSITIDE-SPECIFIC PHOSPHOLIPASE C FAMILY PROTEIN"/>
    <property type="match status" value="1"/>
</dbReference>
<feature type="region of interest" description="Disordered" evidence="8">
    <location>
        <begin position="521"/>
        <end position="585"/>
    </location>
</feature>
<dbReference type="PROSITE" id="PS50004">
    <property type="entry name" value="C2"/>
    <property type="match status" value="1"/>
</dbReference>
<dbReference type="Pfam" id="PF00387">
    <property type="entry name" value="PI-PLC-Y"/>
    <property type="match status" value="1"/>
</dbReference>
<evidence type="ECO:0000256" key="2">
    <source>
        <dbReference type="ARBA" id="ARBA00022801"/>
    </source>
</evidence>
<dbReference type="GO" id="GO:0048015">
    <property type="term" value="P:phosphatidylinositol-mediated signaling"/>
    <property type="evidence" value="ECO:0007669"/>
    <property type="project" value="TreeGrafter"/>
</dbReference>
<dbReference type="InterPro" id="IPR035892">
    <property type="entry name" value="C2_domain_sf"/>
</dbReference>
<evidence type="ECO:0000256" key="8">
    <source>
        <dbReference type="SAM" id="MobiDB-lite"/>
    </source>
</evidence>
<dbReference type="InterPro" id="IPR017946">
    <property type="entry name" value="PLC-like_Pdiesterase_TIM-brl"/>
</dbReference>
<dbReference type="GO" id="GO:0004435">
    <property type="term" value="F:phosphatidylinositol-4,5-bisphosphate phospholipase C activity"/>
    <property type="evidence" value="ECO:0007669"/>
    <property type="project" value="UniProtKB-EC"/>
</dbReference>